<organism evidence="1 2">
    <name type="scientific">Timema podura</name>
    <name type="common">Walking stick</name>
    <dbReference type="NCBI Taxonomy" id="61482"/>
    <lineage>
        <taxon>Eukaryota</taxon>
        <taxon>Metazoa</taxon>
        <taxon>Ecdysozoa</taxon>
        <taxon>Arthropoda</taxon>
        <taxon>Hexapoda</taxon>
        <taxon>Insecta</taxon>
        <taxon>Pterygota</taxon>
        <taxon>Neoptera</taxon>
        <taxon>Polyneoptera</taxon>
        <taxon>Phasmatodea</taxon>
        <taxon>Timematodea</taxon>
        <taxon>Timematoidea</taxon>
        <taxon>Timematidae</taxon>
        <taxon>Timema</taxon>
    </lineage>
</organism>
<gene>
    <name evidence="1" type="ORF">TPAB3V08_LOCUS6297</name>
</gene>
<evidence type="ECO:0000313" key="1">
    <source>
        <dbReference type="EMBL" id="CAG2059333.1"/>
    </source>
</evidence>
<name>A0ABN7NU97_TIMPD</name>
<sequence length="101" mass="11227">MHLSLDLPVIGTDTFVNVLTSAGHRQLISVQTCVPSKIDPYLVANSYINGIEKVKHRILRIFKIWGERGVYDEAFITDLTGLLSTATKKPTAEPAVEVEFQ</sequence>
<evidence type="ECO:0000313" key="2">
    <source>
        <dbReference type="Proteomes" id="UP001153148"/>
    </source>
</evidence>
<accession>A0ABN7NU97</accession>
<dbReference type="EMBL" id="CAJPIN010009233">
    <property type="protein sequence ID" value="CAG2059333.1"/>
    <property type="molecule type" value="Genomic_DNA"/>
</dbReference>
<dbReference type="InterPro" id="IPR008942">
    <property type="entry name" value="ENTH_VHS"/>
</dbReference>
<dbReference type="Gene3D" id="1.25.40.90">
    <property type="match status" value="1"/>
</dbReference>
<proteinExistence type="predicted"/>
<evidence type="ECO:0008006" key="3">
    <source>
        <dbReference type="Google" id="ProtNLM"/>
    </source>
</evidence>
<feature type="non-terminal residue" evidence="1">
    <location>
        <position position="101"/>
    </location>
</feature>
<dbReference type="Proteomes" id="UP001153148">
    <property type="component" value="Unassembled WGS sequence"/>
</dbReference>
<reference evidence="1" key="1">
    <citation type="submission" date="2021-03" db="EMBL/GenBank/DDBJ databases">
        <authorList>
            <person name="Tran Van P."/>
        </authorList>
    </citation>
    <scope>NUCLEOTIDE SEQUENCE</scope>
</reference>
<comment type="caution">
    <text evidence="1">The sequence shown here is derived from an EMBL/GenBank/DDBJ whole genome shotgun (WGS) entry which is preliminary data.</text>
</comment>
<protein>
    <recommendedName>
        <fullName evidence="3">CID domain-containing protein</fullName>
    </recommendedName>
</protein>
<keyword evidence="2" id="KW-1185">Reference proteome</keyword>